<dbReference type="InterPro" id="IPR020843">
    <property type="entry name" value="ER"/>
</dbReference>
<gene>
    <name evidence="3" type="ORF">ACJIZ3_009851</name>
</gene>
<dbReference type="Proteomes" id="UP001634393">
    <property type="component" value="Unassembled WGS sequence"/>
</dbReference>
<dbReference type="SMART" id="SM00829">
    <property type="entry name" value="PKS_ER"/>
    <property type="match status" value="1"/>
</dbReference>
<dbReference type="CDD" id="cd08295">
    <property type="entry name" value="double_bond_reductase_like"/>
    <property type="match status" value="1"/>
</dbReference>
<dbReference type="InterPro" id="IPR013149">
    <property type="entry name" value="ADH-like_C"/>
</dbReference>
<proteinExistence type="predicted"/>
<keyword evidence="4" id="KW-1185">Reference proteome</keyword>
<keyword evidence="1" id="KW-0560">Oxidoreductase</keyword>
<dbReference type="Pfam" id="PF16884">
    <property type="entry name" value="ADH_N_2"/>
    <property type="match status" value="1"/>
</dbReference>
<evidence type="ECO:0000313" key="3">
    <source>
        <dbReference type="EMBL" id="KAL3835115.1"/>
    </source>
</evidence>
<dbReference type="Pfam" id="PF00107">
    <property type="entry name" value="ADH_zinc_N"/>
    <property type="match status" value="1"/>
</dbReference>
<dbReference type="Gene3D" id="3.90.180.10">
    <property type="entry name" value="Medium-chain alcohol dehydrogenases, catalytic domain"/>
    <property type="match status" value="1"/>
</dbReference>
<dbReference type="EMBL" id="JBJXBP010000004">
    <property type="protein sequence ID" value="KAL3835115.1"/>
    <property type="molecule type" value="Genomic_DNA"/>
</dbReference>
<sequence length="345" mass="38034">MGEEVSNKQIILKDYVHGFPKESDFLLKTSSTIKLKLPDGSHDAVLVKNLYLSCDPYMRNRMGEADGNNPTPFTPGSPINGHGVSRVVDSSHTNFKKGDLIWGFTGWEEYSLITDTSSLFKIQDADLPLSYYTGLLGMPGMTAYAGFYEVCSPKKGETVFVSAASGAVGQLVGQFAKLMGCYVVGSAGSKDKVDLLINKFGFDAAFNYKEEEDLNAALKRYFPDGIDIYFENVGGEMLDAVLLNMRLRGRIAVCGMISQYNLEEHEGVRNLFCLVTKRIRMEGFVVLDHYHLYPKFLELVLPLIRDGKLTYVEDIAQGLESGPAALVGLFSGRNVGKQVVAVARE</sequence>
<reference evidence="3 4" key="1">
    <citation type="submission" date="2024-12" db="EMBL/GenBank/DDBJ databases">
        <title>The unique morphological basis and parallel evolutionary history of personate flowers in Penstemon.</title>
        <authorList>
            <person name="Depatie T.H."/>
            <person name="Wessinger C.A."/>
        </authorList>
    </citation>
    <scope>NUCLEOTIDE SEQUENCE [LARGE SCALE GENOMIC DNA]</scope>
    <source>
        <strain evidence="3">WTNN_2</strain>
        <tissue evidence="3">Leaf</tissue>
    </source>
</reference>
<dbReference type="SUPFAM" id="SSF50129">
    <property type="entry name" value="GroES-like"/>
    <property type="match status" value="1"/>
</dbReference>
<accession>A0ABD3TDN9</accession>
<dbReference type="InterPro" id="IPR041694">
    <property type="entry name" value="ADH_N_2"/>
</dbReference>
<dbReference type="InterPro" id="IPR011032">
    <property type="entry name" value="GroES-like_sf"/>
</dbReference>
<dbReference type="Gene3D" id="3.40.50.720">
    <property type="entry name" value="NAD(P)-binding Rossmann-like Domain"/>
    <property type="match status" value="1"/>
</dbReference>
<evidence type="ECO:0000256" key="1">
    <source>
        <dbReference type="ARBA" id="ARBA00023002"/>
    </source>
</evidence>
<dbReference type="PANTHER" id="PTHR43205:SF7">
    <property type="entry name" value="PROSTAGLANDIN REDUCTASE 1"/>
    <property type="match status" value="1"/>
</dbReference>
<dbReference type="InterPro" id="IPR045010">
    <property type="entry name" value="MDR_fam"/>
</dbReference>
<dbReference type="PANTHER" id="PTHR43205">
    <property type="entry name" value="PROSTAGLANDIN REDUCTASE"/>
    <property type="match status" value="1"/>
</dbReference>
<name>A0ABD3TDN9_9LAMI</name>
<dbReference type="GO" id="GO:0016491">
    <property type="term" value="F:oxidoreductase activity"/>
    <property type="evidence" value="ECO:0007669"/>
    <property type="project" value="UniProtKB-KW"/>
</dbReference>
<organism evidence="3 4">
    <name type="scientific">Penstemon smallii</name>
    <dbReference type="NCBI Taxonomy" id="265156"/>
    <lineage>
        <taxon>Eukaryota</taxon>
        <taxon>Viridiplantae</taxon>
        <taxon>Streptophyta</taxon>
        <taxon>Embryophyta</taxon>
        <taxon>Tracheophyta</taxon>
        <taxon>Spermatophyta</taxon>
        <taxon>Magnoliopsida</taxon>
        <taxon>eudicotyledons</taxon>
        <taxon>Gunneridae</taxon>
        <taxon>Pentapetalae</taxon>
        <taxon>asterids</taxon>
        <taxon>lamiids</taxon>
        <taxon>Lamiales</taxon>
        <taxon>Plantaginaceae</taxon>
        <taxon>Cheloneae</taxon>
        <taxon>Penstemon</taxon>
    </lineage>
</organism>
<evidence type="ECO:0000313" key="4">
    <source>
        <dbReference type="Proteomes" id="UP001634393"/>
    </source>
</evidence>
<dbReference type="InterPro" id="IPR036291">
    <property type="entry name" value="NAD(P)-bd_dom_sf"/>
</dbReference>
<evidence type="ECO:0000259" key="2">
    <source>
        <dbReference type="SMART" id="SM00829"/>
    </source>
</evidence>
<dbReference type="SUPFAM" id="SSF51735">
    <property type="entry name" value="NAD(P)-binding Rossmann-fold domains"/>
    <property type="match status" value="1"/>
</dbReference>
<comment type="caution">
    <text evidence="3">The sequence shown here is derived from an EMBL/GenBank/DDBJ whole genome shotgun (WGS) entry which is preliminary data.</text>
</comment>
<dbReference type="AlphaFoldDB" id="A0ABD3TDN9"/>
<feature type="domain" description="Enoyl reductase (ER)" evidence="2">
    <location>
        <begin position="28"/>
        <end position="340"/>
    </location>
</feature>
<protein>
    <recommendedName>
        <fullName evidence="2">Enoyl reductase (ER) domain-containing protein</fullName>
    </recommendedName>
</protein>
<dbReference type="FunFam" id="3.40.50.720:FF:000121">
    <property type="entry name" value="Prostaglandin reductase 2"/>
    <property type="match status" value="1"/>
</dbReference>